<dbReference type="InterPro" id="IPR008922">
    <property type="entry name" value="Di-copper_centre_dom_sf"/>
</dbReference>
<sequence length="334" mass="38389">MALRQLPAVVVTMLASRRHRLRHFLWHAIRGAWNDPDLTPEVKQFIRDKGWAPPNDRVPFDAADKLILDNYSGEDFLYMHRQMIREVNNLLAQLGEPPLDRWQEIPKPGEEPDFEVPPAWAYADPAGTEEQNAAATERLQRVKSDAYSHNPLAVWEAFYTHPANLTRLSLGAYGNLLETTIHNNLHMRWAQEPVGYMPSPNLEDTSSIDTRWDQPDYDYLGDTYSSHVNAVFWYLHGWVDACIDRWAAANNVVEISWVGTWTGKLEDGWSHGQPQALTLAIQREAFIAHGMTMPGHAHGHDHRDHDIADMEEIVRRLGSCRVIRNFYDLLQEMP</sequence>
<reference evidence="1 2" key="1">
    <citation type="submission" date="2020-01" db="EMBL/GenBank/DDBJ databases">
        <title>Microvirga sp. nov., an arsenate reduction bacterium isolated from Tibet hotspring sediments.</title>
        <authorList>
            <person name="Yuan C.-G."/>
        </authorList>
    </citation>
    <scope>NUCLEOTIDE SEQUENCE [LARGE SCALE GENOMIC DNA]</scope>
    <source>
        <strain evidence="1 2">SYSU G3D203</strain>
    </source>
</reference>
<evidence type="ECO:0000313" key="1">
    <source>
        <dbReference type="EMBL" id="NBJ24172.1"/>
    </source>
</evidence>
<gene>
    <name evidence="1" type="ORF">GR303_07360</name>
</gene>
<proteinExistence type="predicted"/>
<dbReference type="Proteomes" id="UP000818323">
    <property type="component" value="Unassembled WGS sequence"/>
</dbReference>
<dbReference type="RefSeq" id="WP_161722581.1">
    <property type="nucleotide sequence ID" value="NZ_JAAAXI010000004.1"/>
</dbReference>
<comment type="caution">
    <text evidence="1">The sequence shown here is derived from an EMBL/GenBank/DDBJ whole genome shotgun (WGS) entry which is preliminary data.</text>
</comment>
<keyword evidence="2" id="KW-1185">Reference proteome</keyword>
<accession>A0ABW9YUY0</accession>
<evidence type="ECO:0000313" key="2">
    <source>
        <dbReference type="Proteomes" id="UP000818323"/>
    </source>
</evidence>
<dbReference type="SUPFAM" id="SSF48056">
    <property type="entry name" value="Di-copper centre-containing domain"/>
    <property type="match status" value="1"/>
</dbReference>
<name>A0ABW9YUY0_9HYPH</name>
<protein>
    <submittedName>
        <fullName evidence="1">Uncharacterized protein</fullName>
    </submittedName>
</protein>
<dbReference type="EMBL" id="JAAAXJ010000003">
    <property type="protein sequence ID" value="NBJ24172.1"/>
    <property type="molecule type" value="Genomic_DNA"/>
</dbReference>
<organism evidence="1 2">
    <name type="scientific">Microvirga arsenatis</name>
    <dbReference type="NCBI Taxonomy" id="2692265"/>
    <lineage>
        <taxon>Bacteria</taxon>
        <taxon>Pseudomonadati</taxon>
        <taxon>Pseudomonadota</taxon>
        <taxon>Alphaproteobacteria</taxon>
        <taxon>Hyphomicrobiales</taxon>
        <taxon>Methylobacteriaceae</taxon>
        <taxon>Microvirga</taxon>
    </lineage>
</organism>